<dbReference type="AlphaFoldDB" id="A0AAV8BT02"/>
<keyword evidence="2 4" id="KW-1184">Jasmonic acid signaling pathway</keyword>
<sequence>MVGFDLDPELSLSLHTGHDSHFAESTSSSDICATKSRDEICKGKASEKRTITIFFDGQMCTNNVTEIQARAIISMAKRDMVRGGNREKEQTNDMYPQQFLPERRNNSSFQEQPQFPSNSSQILNPGLSMKHSLQRFLQKRKTRLTSSPYSRADCCTLR</sequence>
<comment type="similarity">
    <text evidence="1 4">Belongs to the TIFY/JAZ family.</text>
</comment>
<dbReference type="Pfam" id="PF09425">
    <property type="entry name" value="Jas_motif"/>
    <property type="match status" value="1"/>
</dbReference>
<comment type="caution">
    <text evidence="7">The sequence shown here is derived from an EMBL/GenBank/DDBJ whole genome shotgun (WGS) entry which is preliminary data.</text>
</comment>
<dbReference type="GO" id="GO:0031347">
    <property type="term" value="P:regulation of defense response"/>
    <property type="evidence" value="ECO:0007669"/>
    <property type="project" value="UniProtKB-UniRule"/>
</dbReference>
<feature type="compositionally biased region" description="Polar residues" evidence="5">
    <location>
        <begin position="106"/>
        <end position="123"/>
    </location>
</feature>
<accession>A0AAV8BT02</accession>
<protein>
    <recommendedName>
        <fullName evidence="4">Protein TIFY</fullName>
    </recommendedName>
    <alternativeName>
        <fullName evidence="4">Jasmonate ZIM domain-containing protein</fullName>
    </alternativeName>
</protein>
<keyword evidence="8" id="KW-1185">Reference proteome</keyword>
<evidence type="ECO:0000313" key="7">
    <source>
        <dbReference type="EMBL" id="KAJ4746245.1"/>
    </source>
</evidence>
<comment type="subcellular location">
    <subcellularLocation>
        <location evidence="4">Nucleus</location>
    </subcellularLocation>
</comment>
<dbReference type="EMBL" id="JAMFTS010000005">
    <property type="protein sequence ID" value="KAJ4746245.1"/>
    <property type="molecule type" value="Genomic_DNA"/>
</dbReference>
<dbReference type="InterPro" id="IPR018467">
    <property type="entry name" value="CCT_CS"/>
</dbReference>
<dbReference type="GO" id="GO:0009611">
    <property type="term" value="P:response to wounding"/>
    <property type="evidence" value="ECO:0007669"/>
    <property type="project" value="UniProtKB-UniRule"/>
</dbReference>
<reference evidence="7" key="1">
    <citation type="submission" date="2022-08" db="EMBL/GenBank/DDBJ databases">
        <authorList>
            <person name="Marques A."/>
        </authorList>
    </citation>
    <scope>NUCLEOTIDE SEQUENCE</scope>
    <source>
        <strain evidence="7">RhyPub2mFocal</strain>
        <tissue evidence="7">Leaves</tissue>
    </source>
</reference>
<dbReference type="Proteomes" id="UP001140206">
    <property type="component" value="Chromosome 5"/>
</dbReference>
<feature type="domain" description="Tify" evidence="6">
    <location>
        <begin position="44"/>
        <end position="78"/>
    </location>
</feature>
<evidence type="ECO:0000256" key="5">
    <source>
        <dbReference type="SAM" id="MobiDB-lite"/>
    </source>
</evidence>
<comment type="function">
    <text evidence="4">Repressor of jasmonate responses.</text>
</comment>
<organism evidence="7 8">
    <name type="scientific">Rhynchospora pubera</name>
    <dbReference type="NCBI Taxonomy" id="906938"/>
    <lineage>
        <taxon>Eukaryota</taxon>
        <taxon>Viridiplantae</taxon>
        <taxon>Streptophyta</taxon>
        <taxon>Embryophyta</taxon>
        <taxon>Tracheophyta</taxon>
        <taxon>Spermatophyta</taxon>
        <taxon>Magnoliopsida</taxon>
        <taxon>Liliopsida</taxon>
        <taxon>Poales</taxon>
        <taxon>Cyperaceae</taxon>
        <taxon>Cyperoideae</taxon>
        <taxon>Rhynchosporeae</taxon>
        <taxon>Rhynchospora</taxon>
    </lineage>
</organism>
<dbReference type="GO" id="GO:2000022">
    <property type="term" value="P:regulation of jasmonic acid mediated signaling pathway"/>
    <property type="evidence" value="ECO:0007669"/>
    <property type="project" value="UniProtKB-UniRule"/>
</dbReference>
<gene>
    <name evidence="7" type="ORF">LUZ62_080650</name>
</gene>
<dbReference type="GO" id="GO:0005634">
    <property type="term" value="C:nucleus"/>
    <property type="evidence" value="ECO:0007669"/>
    <property type="project" value="UniProtKB-SubCell"/>
</dbReference>
<evidence type="ECO:0000256" key="2">
    <source>
        <dbReference type="ARBA" id="ARBA00022819"/>
    </source>
</evidence>
<evidence type="ECO:0000259" key="6">
    <source>
        <dbReference type="PROSITE" id="PS51320"/>
    </source>
</evidence>
<name>A0AAV8BT02_9POAL</name>
<keyword evidence="4" id="KW-0539">Nucleus</keyword>
<evidence type="ECO:0000313" key="8">
    <source>
        <dbReference type="Proteomes" id="UP001140206"/>
    </source>
</evidence>
<evidence type="ECO:0000256" key="1">
    <source>
        <dbReference type="ARBA" id="ARBA00008614"/>
    </source>
</evidence>
<dbReference type="PROSITE" id="PS51320">
    <property type="entry name" value="TIFY"/>
    <property type="match status" value="1"/>
</dbReference>
<keyword evidence="3" id="KW-0832">Ubl conjugation</keyword>
<dbReference type="InterPro" id="IPR040390">
    <property type="entry name" value="TIFY/JAZ"/>
</dbReference>
<proteinExistence type="inferred from homology"/>
<dbReference type="PANTHER" id="PTHR33077">
    <property type="entry name" value="PROTEIN TIFY 4A-RELATED-RELATED"/>
    <property type="match status" value="1"/>
</dbReference>
<evidence type="ECO:0000256" key="3">
    <source>
        <dbReference type="ARBA" id="ARBA00022843"/>
    </source>
</evidence>
<comment type="domain">
    <text evidence="4">The jas domain is required for interaction with COI1.</text>
</comment>
<dbReference type="InterPro" id="IPR010399">
    <property type="entry name" value="Tify_dom"/>
</dbReference>
<feature type="region of interest" description="Disordered" evidence="5">
    <location>
        <begin position="105"/>
        <end position="125"/>
    </location>
</feature>
<evidence type="ECO:0000256" key="4">
    <source>
        <dbReference type="RuleBase" id="RU369065"/>
    </source>
</evidence>
<dbReference type="Pfam" id="PF06200">
    <property type="entry name" value="tify"/>
    <property type="match status" value="1"/>
</dbReference>
<dbReference type="PANTHER" id="PTHR33077:SF17">
    <property type="entry name" value="PROTEIN TIFY 5B"/>
    <property type="match status" value="1"/>
</dbReference>